<sequence>MSKHAAEIVTFKLAEGVSPADFTALMQRTEAFVRAQDGFVTRQLSRGADGSWTDYVVWKDMATAQKAAQTFMQQDFAAEVVAALAPDSAAMRHEEVQWQMTP</sequence>
<gene>
    <name evidence="1" type="ORF">PHA8399_04115</name>
</gene>
<proteinExistence type="predicted"/>
<evidence type="ECO:0000313" key="1">
    <source>
        <dbReference type="EMBL" id="CUI01959.1"/>
    </source>
</evidence>
<dbReference type="Proteomes" id="UP000051326">
    <property type="component" value="Unassembled WGS sequence"/>
</dbReference>
<protein>
    <recommendedName>
        <fullName evidence="3">Antibiotic biosynthesis monooxygenase</fullName>
    </recommendedName>
</protein>
<dbReference type="Gene3D" id="3.30.70.100">
    <property type="match status" value="1"/>
</dbReference>
<accession>A0A0P1HE72</accession>
<dbReference type="SUPFAM" id="SSF54909">
    <property type="entry name" value="Dimeric alpha+beta barrel"/>
    <property type="match status" value="1"/>
</dbReference>
<evidence type="ECO:0008006" key="3">
    <source>
        <dbReference type="Google" id="ProtNLM"/>
    </source>
</evidence>
<reference evidence="1 2" key="1">
    <citation type="submission" date="2015-09" db="EMBL/GenBank/DDBJ databases">
        <authorList>
            <consortium name="Swine Surveillance"/>
        </authorList>
    </citation>
    <scope>NUCLEOTIDE SEQUENCE [LARGE SCALE GENOMIC DNA]</scope>
    <source>
        <strain evidence="1 2">CECT 8399</strain>
    </source>
</reference>
<organism evidence="1 2">
    <name type="scientific">Leisingera aquaemixtae</name>
    <dbReference type="NCBI Taxonomy" id="1396826"/>
    <lineage>
        <taxon>Bacteria</taxon>
        <taxon>Pseudomonadati</taxon>
        <taxon>Pseudomonadota</taxon>
        <taxon>Alphaproteobacteria</taxon>
        <taxon>Rhodobacterales</taxon>
        <taxon>Roseobacteraceae</taxon>
        <taxon>Leisingera</taxon>
    </lineage>
</organism>
<dbReference type="EMBL" id="CYSR01000040">
    <property type="protein sequence ID" value="CUI01959.1"/>
    <property type="molecule type" value="Genomic_DNA"/>
</dbReference>
<dbReference type="AlphaFoldDB" id="A0A0P1HE72"/>
<dbReference type="STRING" id="1396826.PHA8399_04115"/>
<dbReference type="InterPro" id="IPR011008">
    <property type="entry name" value="Dimeric_a/b-barrel"/>
</dbReference>
<name>A0A0P1HE72_9RHOB</name>
<dbReference type="RefSeq" id="WP_058287935.1">
    <property type="nucleotide sequence ID" value="NZ_CP081031.1"/>
</dbReference>
<evidence type="ECO:0000313" key="2">
    <source>
        <dbReference type="Proteomes" id="UP000051326"/>
    </source>
</evidence>